<gene>
    <name evidence="2" type="ORF">E2C01_003729</name>
</gene>
<sequence length="246" mass="27131">MTRRRLQLSSGLNPSLPRTCLVPSAPRTLHSPSVPPYPPTLPSSDPPQVPSLPSSLTTTAHRSEYTLNLWQTCFLVLVLDADDDSVKNIIDIYAFMKLSLAQPDPPTEPPLVIIFQVQPSVEGAAGDGEGGNRKENKRKRKKVRVKEQETKEHDKDDDNDSDNNNTSKFRTIFLTPPRPSLSQPAPPQLAPPFPGCAAGQSITTWTASFRLNYKHDESTYLCRVVLYRLVNIADECLETTASAAAP</sequence>
<keyword evidence="3" id="KW-1185">Reference proteome</keyword>
<dbReference type="Proteomes" id="UP000324222">
    <property type="component" value="Unassembled WGS sequence"/>
</dbReference>
<proteinExistence type="predicted"/>
<feature type="region of interest" description="Disordered" evidence="1">
    <location>
        <begin position="23"/>
        <end position="56"/>
    </location>
</feature>
<feature type="compositionally biased region" description="Pro residues" evidence="1">
    <location>
        <begin position="33"/>
        <end position="50"/>
    </location>
</feature>
<dbReference type="AlphaFoldDB" id="A0A5B7CS04"/>
<comment type="caution">
    <text evidence="2">The sequence shown here is derived from an EMBL/GenBank/DDBJ whole genome shotgun (WGS) entry which is preliminary data.</text>
</comment>
<evidence type="ECO:0000313" key="2">
    <source>
        <dbReference type="EMBL" id="MPC11076.1"/>
    </source>
</evidence>
<evidence type="ECO:0000313" key="3">
    <source>
        <dbReference type="Proteomes" id="UP000324222"/>
    </source>
</evidence>
<dbReference type="EMBL" id="VSRR010000143">
    <property type="protein sequence ID" value="MPC11076.1"/>
    <property type="molecule type" value="Genomic_DNA"/>
</dbReference>
<feature type="region of interest" description="Disordered" evidence="1">
    <location>
        <begin position="123"/>
        <end position="188"/>
    </location>
</feature>
<protein>
    <submittedName>
        <fullName evidence="2">Uncharacterized protein</fullName>
    </submittedName>
</protein>
<feature type="compositionally biased region" description="Pro residues" evidence="1">
    <location>
        <begin position="176"/>
        <end position="188"/>
    </location>
</feature>
<feature type="compositionally biased region" description="Basic and acidic residues" evidence="1">
    <location>
        <begin position="145"/>
        <end position="156"/>
    </location>
</feature>
<organism evidence="2 3">
    <name type="scientific">Portunus trituberculatus</name>
    <name type="common">Swimming crab</name>
    <name type="synonym">Neptunus trituberculatus</name>
    <dbReference type="NCBI Taxonomy" id="210409"/>
    <lineage>
        <taxon>Eukaryota</taxon>
        <taxon>Metazoa</taxon>
        <taxon>Ecdysozoa</taxon>
        <taxon>Arthropoda</taxon>
        <taxon>Crustacea</taxon>
        <taxon>Multicrustacea</taxon>
        <taxon>Malacostraca</taxon>
        <taxon>Eumalacostraca</taxon>
        <taxon>Eucarida</taxon>
        <taxon>Decapoda</taxon>
        <taxon>Pleocyemata</taxon>
        <taxon>Brachyura</taxon>
        <taxon>Eubrachyura</taxon>
        <taxon>Portunoidea</taxon>
        <taxon>Portunidae</taxon>
        <taxon>Portuninae</taxon>
        <taxon>Portunus</taxon>
    </lineage>
</organism>
<reference evidence="2 3" key="1">
    <citation type="submission" date="2019-05" db="EMBL/GenBank/DDBJ databases">
        <title>Another draft genome of Portunus trituberculatus and its Hox gene families provides insights of decapod evolution.</title>
        <authorList>
            <person name="Jeong J.-H."/>
            <person name="Song I."/>
            <person name="Kim S."/>
            <person name="Choi T."/>
            <person name="Kim D."/>
            <person name="Ryu S."/>
            <person name="Kim W."/>
        </authorList>
    </citation>
    <scope>NUCLEOTIDE SEQUENCE [LARGE SCALE GENOMIC DNA]</scope>
    <source>
        <tissue evidence="2">Muscle</tissue>
    </source>
</reference>
<evidence type="ECO:0000256" key="1">
    <source>
        <dbReference type="SAM" id="MobiDB-lite"/>
    </source>
</evidence>
<feature type="compositionally biased region" description="Basic residues" evidence="1">
    <location>
        <begin position="135"/>
        <end position="144"/>
    </location>
</feature>
<name>A0A5B7CS04_PORTR</name>
<accession>A0A5B7CS04</accession>